<evidence type="ECO:0000313" key="3">
    <source>
        <dbReference type="Proteomes" id="UP000732380"/>
    </source>
</evidence>
<keyword evidence="3" id="KW-1185">Reference proteome</keyword>
<accession>A0A9P7Q552</accession>
<comment type="caution">
    <text evidence="2">The sequence shown here is derived from an EMBL/GenBank/DDBJ whole genome shotgun (WGS) entry which is preliminary data.</text>
</comment>
<feature type="compositionally biased region" description="Polar residues" evidence="1">
    <location>
        <begin position="435"/>
        <end position="445"/>
    </location>
</feature>
<sequence>MSSGFTNSQPRSHPPLLINAASLPVHIAAGNPPPQRASFSEKYPPHFPRGYKTLGPLDERGTLSYLEEYLPIGFYTNPPSNALAKFSTAHGERQFRKMEHILPRRRIHLWGKDQLQAACNSTRKTYWADMKRMTRPSCWDDLWIYYDAFDLYHYGALNLWNLINHLFDENVLIYDGMERECASHIGQWADEWIGLDQNQRKLKEWSEANKRPITSILSEQDWRNMGDIPEDMFALVSSALKARRSLLLTGVENFRKNRMGASDVMEACVNRNFHNWLAGERVFQENALPSPPPAAEYQNSSGPKDVPPPCFQEGGRHYYLPEVTGRPNHRSVSHSAVLELQKSSAAAAAVKTTTRCSKDVGSKHVIVPGTDRSPSSDVKTFHAEAQAQSQPQGQVDSNQLVKASADGCDEPVVDAGQQSDVQNKNQEEKEERASEQLQRPQMSARTDQEPAPMVVTSSHTSPSPLSQDNRVVDKVAPIVVASSHTSSSTLSQGNRVVSKPESNENMMAATITPPDQRLGPIQSQHVEKASLSGQTGSTGVPDCNPMPAHNRPATASGKPA</sequence>
<feature type="region of interest" description="Disordered" evidence="1">
    <location>
        <begin position="287"/>
        <end position="315"/>
    </location>
</feature>
<organism evidence="2 3">
    <name type="scientific">Claviceps humidiphila</name>
    <dbReference type="NCBI Taxonomy" id="1294629"/>
    <lineage>
        <taxon>Eukaryota</taxon>
        <taxon>Fungi</taxon>
        <taxon>Dikarya</taxon>
        <taxon>Ascomycota</taxon>
        <taxon>Pezizomycotina</taxon>
        <taxon>Sordariomycetes</taxon>
        <taxon>Hypocreomycetidae</taxon>
        <taxon>Hypocreales</taxon>
        <taxon>Clavicipitaceae</taxon>
        <taxon>Claviceps</taxon>
    </lineage>
</organism>
<evidence type="ECO:0000313" key="2">
    <source>
        <dbReference type="EMBL" id="KAG6121186.1"/>
    </source>
</evidence>
<feature type="region of interest" description="Disordered" evidence="1">
    <location>
        <begin position="353"/>
        <end position="470"/>
    </location>
</feature>
<gene>
    <name evidence="2" type="ORF">E4U13_005246</name>
</gene>
<proteinExistence type="predicted"/>
<evidence type="ECO:0000256" key="1">
    <source>
        <dbReference type="SAM" id="MobiDB-lite"/>
    </source>
</evidence>
<feature type="compositionally biased region" description="Polar residues" evidence="1">
    <location>
        <begin position="455"/>
        <end position="469"/>
    </location>
</feature>
<dbReference type="EMBL" id="SRQM01000042">
    <property type="protein sequence ID" value="KAG6121186.1"/>
    <property type="molecule type" value="Genomic_DNA"/>
</dbReference>
<dbReference type="Proteomes" id="UP000732380">
    <property type="component" value="Unassembled WGS sequence"/>
</dbReference>
<dbReference type="AlphaFoldDB" id="A0A9P7Q552"/>
<feature type="compositionally biased region" description="Polar residues" evidence="1">
    <location>
        <begin position="386"/>
        <end position="401"/>
    </location>
</feature>
<protein>
    <submittedName>
        <fullName evidence="2">Uncharacterized protein</fullName>
    </submittedName>
</protein>
<name>A0A9P7Q552_9HYPO</name>
<feature type="region of interest" description="Disordered" evidence="1">
    <location>
        <begin position="483"/>
        <end position="560"/>
    </location>
</feature>
<feature type="compositionally biased region" description="Basic and acidic residues" evidence="1">
    <location>
        <begin position="425"/>
        <end position="434"/>
    </location>
</feature>
<reference evidence="2 3" key="1">
    <citation type="journal article" date="2020" name="bioRxiv">
        <title>Whole genome comparisons of ergot fungi reveals the divergence and evolution of species within the genus Claviceps are the result of varying mechanisms driving genome evolution and host range expansion.</title>
        <authorList>
            <person name="Wyka S.A."/>
            <person name="Mondo S.J."/>
            <person name="Liu M."/>
            <person name="Dettman J."/>
            <person name="Nalam V."/>
            <person name="Broders K.D."/>
        </authorList>
    </citation>
    <scope>NUCLEOTIDE SEQUENCE [LARGE SCALE GENOMIC DNA]</scope>
    <source>
        <strain evidence="2 3">LM576</strain>
    </source>
</reference>